<evidence type="ECO:0000313" key="3">
    <source>
        <dbReference type="EMBL" id="MBB5820304.1"/>
    </source>
</evidence>
<dbReference type="Pfam" id="PF00932">
    <property type="entry name" value="LTD"/>
    <property type="match status" value="1"/>
</dbReference>
<evidence type="ECO:0000256" key="1">
    <source>
        <dbReference type="SAM" id="SignalP"/>
    </source>
</evidence>
<accession>A0A7W9MHC2</accession>
<protein>
    <submittedName>
        <fullName evidence="3">Putative transglutaminase-like cysteine proteinase</fullName>
    </submittedName>
</protein>
<evidence type="ECO:0000259" key="2">
    <source>
        <dbReference type="PROSITE" id="PS51841"/>
    </source>
</evidence>
<keyword evidence="1" id="KW-0732">Signal</keyword>
<organism evidence="3 4">
    <name type="scientific">Streptosporangium becharense</name>
    <dbReference type="NCBI Taxonomy" id="1816182"/>
    <lineage>
        <taxon>Bacteria</taxon>
        <taxon>Bacillati</taxon>
        <taxon>Actinomycetota</taxon>
        <taxon>Actinomycetes</taxon>
        <taxon>Streptosporangiales</taxon>
        <taxon>Streptosporangiaceae</taxon>
        <taxon>Streptosporangium</taxon>
    </lineage>
</organism>
<gene>
    <name evidence="3" type="ORF">F4562_003366</name>
</gene>
<proteinExistence type="predicted"/>
<evidence type="ECO:0000313" key="4">
    <source>
        <dbReference type="Proteomes" id="UP000540685"/>
    </source>
</evidence>
<dbReference type="AlphaFoldDB" id="A0A7W9MHC2"/>
<comment type="caution">
    <text evidence="3">The sequence shown here is derived from an EMBL/GenBank/DDBJ whole genome shotgun (WGS) entry which is preliminary data.</text>
</comment>
<keyword evidence="4" id="KW-1185">Reference proteome</keyword>
<dbReference type="RefSeq" id="WP_184547561.1">
    <property type="nucleotide sequence ID" value="NZ_JACHMP010000001.1"/>
</dbReference>
<sequence>MTKLRTLALALALVLAAALGLTASATAETTPDMRITKVNYNAVGTDTMANRNAEVVRIENKSTDPVDLTDGWKLRDKWGHTYTFADAAVKAVPAGGAVEVYTGAGTNATAGNVTKLFWNLPFHVWNNSGDWAKLWDSTGGSGADYVSWDAYLISG</sequence>
<name>A0A7W9MHC2_9ACTN</name>
<dbReference type="Proteomes" id="UP000540685">
    <property type="component" value="Unassembled WGS sequence"/>
</dbReference>
<reference evidence="3 4" key="1">
    <citation type="submission" date="2020-08" db="EMBL/GenBank/DDBJ databases">
        <title>Sequencing the genomes of 1000 actinobacteria strains.</title>
        <authorList>
            <person name="Klenk H.-P."/>
        </authorList>
    </citation>
    <scope>NUCLEOTIDE SEQUENCE [LARGE SCALE GENOMIC DNA]</scope>
    <source>
        <strain evidence="3 4">DSM 46887</strain>
    </source>
</reference>
<feature type="signal peptide" evidence="1">
    <location>
        <begin position="1"/>
        <end position="27"/>
    </location>
</feature>
<dbReference type="InterPro" id="IPR001322">
    <property type="entry name" value="Lamin_tail_dom"/>
</dbReference>
<feature type="domain" description="LTD" evidence="2">
    <location>
        <begin position="21"/>
        <end position="155"/>
    </location>
</feature>
<dbReference type="Gene3D" id="2.60.40.1260">
    <property type="entry name" value="Lamin Tail domain"/>
    <property type="match status" value="1"/>
</dbReference>
<dbReference type="EMBL" id="JACHMP010000001">
    <property type="protein sequence ID" value="MBB5820304.1"/>
    <property type="molecule type" value="Genomic_DNA"/>
</dbReference>
<dbReference type="InterPro" id="IPR036415">
    <property type="entry name" value="Lamin_tail_dom_sf"/>
</dbReference>
<dbReference type="SUPFAM" id="SSF74853">
    <property type="entry name" value="Lamin A/C globular tail domain"/>
    <property type="match status" value="1"/>
</dbReference>
<feature type="chain" id="PRO_5031499608" evidence="1">
    <location>
        <begin position="28"/>
        <end position="155"/>
    </location>
</feature>
<dbReference type="PROSITE" id="PS51841">
    <property type="entry name" value="LTD"/>
    <property type="match status" value="1"/>
</dbReference>